<feature type="region of interest" description="Disordered" evidence="1">
    <location>
        <begin position="493"/>
        <end position="522"/>
    </location>
</feature>
<sequence>MTLLLAPFNNAMRLGQGFNSYSQKICIDDAVVASPHRPENFLTNDGQTMRTQMLAKSEPSLWLTKPEVFIDDDRIDEARAATKQILGDFIQTETLRKQEQLRALRRKEASLAAATTTNPAPPPPYSDNGQARAIMQADTRSWQINNIGGPSQTVTFTSRFVSSLSQISKDMGVSASLSIKAGTISGSGAGSYIDTDKFLDSDLNFWISCKVVNQSINFKDPLEFNPLPDGIVDEKDFATVYGDSFISGFLEGGEFNALVSMKVLNTSKMTEIEAAVKVAFSSGALDVKASAAFSLAKSNINLNTQTTITASWLGGGVIKPPEEPWTLESLVRAASRFPESVAHSPQRTYAILQKYDHLRSYLALKPPALSKLNYDNVALYTDELMDYYMVYKALITSITADMRDIQSGAKRFRPVTERPSGSFPATLDGLEEAIRQIRPQLLMIVDRVEQIEERPDVVSDSASSDYQEKFVSPVSFWTKLPVVESLSGKVSRPPLSGLRIGPAPSAAGSDASSGGGQDSGRQAAIAALCETEPASLSTTDAEEKAILTRVASEKVKSTTIDSMRLTRPVGSREDGVPFFGFNYVKAKTIITSITIGAAQGSIASIAVSYASGIQWRRGQKAEDQEFFKLNDLAEGETIITAVLEHGDPVPSASEQGDAAKGLPKKTVTAIKLTTSMGRILDARASSQVRYGYQCRIIDKRVFINLEEFTFNSPLSYGTLAGFWGMSIESGDHAGIHRLGLAWSSVDPATSSDLSGALASKNLPLIGIQRVPTLLDKNFEGDLLPVEREAWLNPAAKVKYDGLRFGPCIGSDISPSGTLFNGVDLLRAQLSTQQMKAGTQGSMPEWPTRLVFVFSKANNNSTLVSLRVSYGKVTFVHGAADDGQLDGSAVSLDVRLAVNERVSKIQVQGRGGAASGPPAGIAVHTNRSRVLGFDASRGLVSSPLNGGRDINGFQGMIGGLKAFVGMESDTALPRLLPVWC</sequence>
<dbReference type="EMBL" id="JAPDMZ010000118">
    <property type="protein sequence ID" value="KAK0549213.1"/>
    <property type="molecule type" value="Genomic_DNA"/>
</dbReference>
<comment type="caution">
    <text evidence="2">The sequence shown here is derived from an EMBL/GenBank/DDBJ whole genome shotgun (WGS) entry which is preliminary data.</text>
</comment>
<reference evidence="2" key="1">
    <citation type="journal article" date="2023" name="PhytoFront">
        <title>Draft Genome Resources of Seven Strains of Tilletia horrida, Causal Agent of Kernel Smut of Rice.</title>
        <authorList>
            <person name="Khanal S."/>
            <person name="Antony Babu S."/>
            <person name="Zhou X.G."/>
        </authorList>
    </citation>
    <scope>NUCLEOTIDE SEQUENCE</scope>
    <source>
        <strain evidence="2">TX6</strain>
    </source>
</reference>
<keyword evidence="3" id="KW-1185">Reference proteome</keyword>
<gene>
    <name evidence="2" type="ORF">OC846_004167</name>
</gene>
<dbReference type="AlphaFoldDB" id="A0AAN6GN93"/>
<evidence type="ECO:0000313" key="3">
    <source>
        <dbReference type="Proteomes" id="UP001176517"/>
    </source>
</evidence>
<accession>A0AAN6GN93</accession>
<feature type="compositionally biased region" description="Low complexity" evidence="1">
    <location>
        <begin position="501"/>
        <end position="512"/>
    </location>
</feature>
<dbReference type="Proteomes" id="UP001176517">
    <property type="component" value="Unassembled WGS sequence"/>
</dbReference>
<evidence type="ECO:0000313" key="2">
    <source>
        <dbReference type="EMBL" id="KAK0549213.1"/>
    </source>
</evidence>
<name>A0AAN6GN93_9BASI</name>
<evidence type="ECO:0008006" key="4">
    <source>
        <dbReference type="Google" id="ProtNLM"/>
    </source>
</evidence>
<protein>
    <recommendedName>
        <fullName evidence="4">Jacalin-type lectin domain-containing protein</fullName>
    </recommendedName>
</protein>
<organism evidence="2 3">
    <name type="scientific">Tilletia horrida</name>
    <dbReference type="NCBI Taxonomy" id="155126"/>
    <lineage>
        <taxon>Eukaryota</taxon>
        <taxon>Fungi</taxon>
        <taxon>Dikarya</taxon>
        <taxon>Basidiomycota</taxon>
        <taxon>Ustilaginomycotina</taxon>
        <taxon>Exobasidiomycetes</taxon>
        <taxon>Tilletiales</taxon>
        <taxon>Tilletiaceae</taxon>
        <taxon>Tilletia</taxon>
    </lineage>
</organism>
<proteinExistence type="predicted"/>
<evidence type="ECO:0000256" key="1">
    <source>
        <dbReference type="SAM" id="MobiDB-lite"/>
    </source>
</evidence>